<keyword evidence="1" id="KW-0472">Membrane</keyword>
<dbReference type="SUPFAM" id="SSF52540">
    <property type="entry name" value="P-loop containing nucleoside triphosphate hydrolases"/>
    <property type="match status" value="1"/>
</dbReference>
<organism evidence="2 3">
    <name type="scientific">Acrocarpospora phusangensis</name>
    <dbReference type="NCBI Taxonomy" id="1070424"/>
    <lineage>
        <taxon>Bacteria</taxon>
        <taxon>Bacillati</taxon>
        <taxon>Actinomycetota</taxon>
        <taxon>Actinomycetes</taxon>
        <taxon>Streptosporangiales</taxon>
        <taxon>Streptosporangiaceae</taxon>
        <taxon>Acrocarpospora</taxon>
    </lineage>
</organism>
<accession>A0A919Q8B0</accession>
<feature type="transmembrane region" description="Helical" evidence="1">
    <location>
        <begin position="67"/>
        <end position="89"/>
    </location>
</feature>
<feature type="transmembrane region" description="Helical" evidence="1">
    <location>
        <begin position="44"/>
        <end position="61"/>
    </location>
</feature>
<proteinExistence type="predicted"/>
<protein>
    <recommendedName>
        <fullName evidence="4">FtsK domain-containing protein</fullName>
    </recommendedName>
</protein>
<dbReference type="Gene3D" id="3.40.50.300">
    <property type="entry name" value="P-loop containing nucleotide triphosphate hydrolases"/>
    <property type="match status" value="1"/>
</dbReference>
<dbReference type="InterPro" id="IPR027417">
    <property type="entry name" value="P-loop_NTPase"/>
</dbReference>
<evidence type="ECO:0000313" key="3">
    <source>
        <dbReference type="Proteomes" id="UP000640052"/>
    </source>
</evidence>
<dbReference type="AlphaFoldDB" id="A0A919Q8B0"/>
<reference evidence="2" key="1">
    <citation type="submission" date="2021-01" db="EMBL/GenBank/DDBJ databases">
        <title>Whole genome shotgun sequence of Acrocarpospora phusangensis NBRC 108782.</title>
        <authorList>
            <person name="Komaki H."/>
            <person name="Tamura T."/>
        </authorList>
    </citation>
    <scope>NUCLEOTIDE SEQUENCE</scope>
    <source>
        <strain evidence="2">NBRC 108782</strain>
    </source>
</reference>
<dbReference type="EMBL" id="BOOA01000004">
    <property type="protein sequence ID" value="GIH22530.1"/>
    <property type="molecule type" value="Genomic_DNA"/>
</dbReference>
<gene>
    <name evidence="2" type="ORF">Aph01nite_08400</name>
</gene>
<keyword evidence="1" id="KW-0812">Transmembrane</keyword>
<keyword evidence="1" id="KW-1133">Transmembrane helix</keyword>
<evidence type="ECO:0000313" key="2">
    <source>
        <dbReference type="EMBL" id="GIH22530.1"/>
    </source>
</evidence>
<feature type="transmembrane region" description="Helical" evidence="1">
    <location>
        <begin position="128"/>
        <end position="146"/>
    </location>
</feature>
<evidence type="ECO:0000256" key="1">
    <source>
        <dbReference type="SAM" id="Phobius"/>
    </source>
</evidence>
<dbReference type="Proteomes" id="UP000640052">
    <property type="component" value="Unassembled WGS sequence"/>
</dbReference>
<dbReference type="RefSeq" id="WP_204039356.1">
    <property type="nucleotide sequence ID" value="NZ_BOOA01000004.1"/>
</dbReference>
<name>A0A919Q8B0_9ACTN</name>
<feature type="transmembrane region" description="Helical" evidence="1">
    <location>
        <begin position="101"/>
        <end position="122"/>
    </location>
</feature>
<keyword evidence="3" id="KW-1185">Reference proteome</keyword>
<comment type="caution">
    <text evidence="2">The sequence shown here is derived from an EMBL/GenBank/DDBJ whole genome shotgun (WGS) entry which is preliminary data.</text>
</comment>
<sequence length="644" mass="68837">MTTTTENAADIAAPPQQAQETLTIPVAGELARATSSMLRDSRQAIYPTIIMGGLYVVATAMHNAGTAPILAVGGASALGLGALAVGQVRTWLGRARWRARWAGGCLAAAAAWTSAAAAVGTGMDASPLPSVLIVGGGLLAAPWWWLNRPRPRGRRAPAKPNLELPAPPPLPAIEAGPHEHQLAWREHVGARHHALEGSELVAPEQIRDHQGQPNGTAWIIDGGPGRHTYGAMRQALEEIKATLDRPNVDSLIYLDQDPEQRKTRAKLVVLERNPLIEAVRWARPTLDRATGLIPISVYPDGSGWAHYVLYKWGWGVPHDLIVGVPGSGKSAVLRLIMGESLNAGNSVMWFNPHLSRSGDDTASRVTGAFRTPAEIYAGMRALEAAIEERLEILSEVGEHRMGPEYGHPILHVVVDEASHESILGNRIIGEILTAASQQGRKLWIKLSVATQDPSSDEGFHDFATLREMLIGGNVIALRVASSSTARSIRKGNLEVHPEEIPEFFDRAQALPTTGFGYVLTGNGSELPSRARFMSSEAFSAGVPIGALLDERTAAAWERGYLAALRELEQLAGGPVASVTPLHPVGDDGAHRTALVALCDERGRITLGDITTARICSPSQAFHLLTALEDDGTLARDGDGYVRAS</sequence>
<evidence type="ECO:0008006" key="4">
    <source>
        <dbReference type="Google" id="ProtNLM"/>
    </source>
</evidence>